<name>A0A7Y0ERE3_9BIFI</name>
<dbReference type="Pfam" id="PF04854">
    <property type="entry name" value="DUF624"/>
    <property type="match status" value="1"/>
</dbReference>
<keyword evidence="1" id="KW-1133">Transmembrane helix</keyword>
<dbReference type="InterPro" id="IPR006938">
    <property type="entry name" value="DUF624"/>
</dbReference>
<protein>
    <submittedName>
        <fullName evidence="2">Beta-carotene 15,15'-monooxygenase</fullName>
    </submittedName>
</protein>
<evidence type="ECO:0000256" key="1">
    <source>
        <dbReference type="SAM" id="Phobius"/>
    </source>
</evidence>
<dbReference type="GO" id="GO:0004497">
    <property type="term" value="F:monooxygenase activity"/>
    <property type="evidence" value="ECO:0007669"/>
    <property type="project" value="UniProtKB-KW"/>
</dbReference>
<keyword evidence="2" id="KW-0503">Monooxygenase</keyword>
<feature type="transmembrane region" description="Helical" evidence="1">
    <location>
        <begin position="172"/>
        <end position="191"/>
    </location>
</feature>
<keyword evidence="2" id="KW-0560">Oxidoreductase</keyword>
<reference evidence="2 3" key="1">
    <citation type="submission" date="2020-02" db="EMBL/GenBank/DDBJ databases">
        <title>Characterization of phylogenetic diversity of novel bifidobacterial species isolated in Czech ZOOs.</title>
        <authorList>
            <person name="Lugli G.A."/>
            <person name="Vera N.B."/>
            <person name="Ventura M."/>
        </authorList>
    </citation>
    <scope>NUCLEOTIDE SEQUENCE [LARGE SCALE GENOMIC DNA]</scope>
    <source>
        <strain evidence="2 3">DSM 109957</strain>
    </source>
</reference>
<keyword evidence="1" id="KW-0472">Membrane</keyword>
<accession>A0A7Y0ERE3</accession>
<comment type="caution">
    <text evidence="2">The sequence shown here is derived from an EMBL/GenBank/DDBJ whole genome shotgun (WGS) entry which is preliminary data.</text>
</comment>
<dbReference type="EMBL" id="JAAIII010000007">
    <property type="protein sequence ID" value="NMM94959.1"/>
    <property type="molecule type" value="Genomic_DNA"/>
</dbReference>
<dbReference type="Proteomes" id="UP000532194">
    <property type="component" value="Unassembled WGS sequence"/>
</dbReference>
<feature type="transmembrane region" description="Helical" evidence="1">
    <location>
        <begin position="20"/>
        <end position="43"/>
    </location>
</feature>
<sequence length="200" mass="21963">MGFLSPDSKFMQGLSNLIDAVVVNILMLITSIPLVTIGASLAAGHDAIRRSIQGEGGGATRNYCRAFASNFVKATILWLPYLLVACGLLYAWVVLQITPLLIAKFALTMLWLIGFEWTFALQARFENPVTATWKNAFVFGVTKFAVTLAMLAIDAVFLGLLVASWFLMPQGLFLLVVLGYGTMIALHIPLLEHALRPYLR</sequence>
<feature type="transmembrane region" description="Helical" evidence="1">
    <location>
        <begin position="101"/>
        <end position="123"/>
    </location>
</feature>
<keyword evidence="3" id="KW-1185">Reference proteome</keyword>
<dbReference type="RefSeq" id="WP_169172968.1">
    <property type="nucleotide sequence ID" value="NZ_JAAIII010000007.1"/>
</dbReference>
<gene>
    <name evidence="2" type="ORF">G1C95_2147</name>
</gene>
<proteinExistence type="predicted"/>
<evidence type="ECO:0000313" key="2">
    <source>
        <dbReference type="EMBL" id="NMM94959.1"/>
    </source>
</evidence>
<feature type="transmembrane region" description="Helical" evidence="1">
    <location>
        <begin position="144"/>
        <end position="166"/>
    </location>
</feature>
<organism evidence="2 3">
    <name type="scientific">Bifidobacterium oedipodis</name>
    <dbReference type="NCBI Taxonomy" id="2675322"/>
    <lineage>
        <taxon>Bacteria</taxon>
        <taxon>Bacillati</taxon>
        <taxon>Actinomycetota</taxon>
        <taxon>Actinomycetes</taxon>
        <taxon>Bifidobacteriales</taxon>
        <taxon>Bifidobacteriaceae</taxon>
        <taxon>Bifidobacterium</taxon>
    </lineage>
</organism>
<dbReference type="AlphaFoldDB" id="A0A7Y0ERE3"/>
<evidence type="ECO:0000313" key="3">
    <source>
        <dbReference type="Proteomes" id="UP000532194"/>
    </source>
</evidence>
<keyword evidence="1" id="KW-0812">Transmembrane</keyword>
<feature type="transmembrane region" description="Helical" evidence="1">
    <location>
        <begin position="75"/>
        <end position="95"/>
    </location>
</feature>